<dbReference type="PANTHER" id="PTHR33540:SF1">
    <property type="entry name" value="N-ACETYLMURAMATE_N-ACETYLGLUCOSAMINE KINASE"/>
    <property type="match status" value="1"/>
</dbReference>
<dbReference type="STRING" id="392484.LP43_2196"/>
<dbReference type="PANTHER" id="PTHR33540">
    <property type="entry name" value="TRNA THREONYLCARBAMOYLADENOSINE BIOSYNTHESIS PROTEIN TSAE"/>
    <property type="match status" value="1"/>
</dbReference>
<organism evidence="4 5">
    <name type="scientific">Methylophaga thiooxydans</name>
    <dbReference type="NCBI Taxonomy" id="392484"/>
    <lineage>
        <taxon>Bacteria</taxon>
        <taxon>Pseudomonadati</taxon>
        <taxon>Pseudomonadota</taxon>
        <taxon>Gammaproteobacteria</taxon>
        <taxon>Thiotrichales</taxon>
        <taxon>Piscirickettsiaceae</taxon>
        <taxon>Methylophaga</taxon>
    </lineage>
</organism>
<dbReference type="InterPro" id="IPR002575">
    <property type="entry name" value="Aminoglycoside_PTrfase"/>
</dbReference>
<evidence type="ECO:0000313" key="4">
    <source>
        <dbReference type="EMBL" id="KGM06322.1"/>
    </source>
</evidence>
<keyword evidence="1" id="KW-0547">Nucleotide-binding</keyword>
<dbReference type="SUPFAM" id="SSF56112">
    <property type="entry name" value="Protein kinase-like (PK-like)"/>
    <property type="match status" value="1"/>
</dbReference>
<gene>
    <name evidence="4" type="ORF">LP43_2196</name>
</gene>
<reference evidence="4 5" key="1">
    <citation type="submission" date="2014-09" db="EMBL/GenBank/DDBJ databases">
        <authorList>
            <person name="Grob C."/>
            <person name="Taubert M."/>
            <person name="Howat A.M."/>
            <person name="Burns O.J."/>
            <person name="Dixon J.L."/>
            <person name="Chen Y."/>
            <person name="Murrell J.C."/>
        </authorList>
    </citation>
    <scope>NUCLEOTIDE SEQUENCE [LARGE SCALE GENOMIC DNA]</scope>
    <source>
        <strain evidence="4">L4</strain>
    </source>
</reference>
<accession>A0A0A0BF78</accession>
<evidence type="ECO:0000313" key="5">
    <source>
        <dbReference type="Proteomes" id="UP000029999"/>
    </source>
</evidence>
<evidence type="ECO:0000256" key="1">
    <source>
        <dbReference type="ARBA" id="ARBA00022741"/>
    </source>
</evidence>
<dbReference type="Proteomes" id="UP000029999">
    <property type="component" value="Unassembled WGS sequence"/>
</dbReference>
<dbReference type="RefSeq" id="WP_036315140.1">
    <property type="nucleotide sequence ID" value="NZ_JRQD01000005.1"/>
</dbReference>
<evidence type="ECO:0000256" key="2">
    <source>
        <dbReference type="ARBA" id="ARBA00022840"/>
    </source>
</evidence>
<comment type="caution">
    <text evidence="4">The sequence shown here is derived from an EMBL/GenBank/DDBJ whole genome shotgun (WGS) entry which is preliminary data.</text>
</comment>
<dbReference type="EMBL" id="JRQD01000005">
    <property type="protein sequence ID" value="KGM06322.1"/>
    <property type="molecule type" value="Genomic_DNA"/>
</dbReference>
<dbReference type="AlphaFoldDB" id="A0A0A0BF78"/>
<name>A0A0A0BF78_9GAMM</name>
<protein>
    <submittedName>
        <fullName evidence="4">Phosphotransferase</fullName>
    </submittedName>
</protein>
<evidence type="ECO:0000259" key="3">
    <source>
        <dbReference type="Pfam" id="PF01636"/>
    </source>
</evidence>
<dbReference type="InterPro" id="IPR011009">
    <property type="entry name" value="Kinase-like_dom_sf"/>
</dbReference>
<dbReference type="GO" id="GO:0016740">
    <property type="term" value="F:transferase activity"/>
    <property type="evidence" value="ECO:0007669"/>
    <property type="project" value="UniProtKB-KW"/>
</dbReference>
<feature type="domain" description="Aminoglycoside phosphotransferase" evidence="3">
    <location>
        <begin position="28"/>
        <end position="245"/>
    </location>
</feature>
<proteinExistence type="predicted"/>
<dbReference type="Gene3D" id="3.30.200.20">
    <property type="entry name" value="Phosphorylase Kinase, domain 1"/>
    <property type="match status" value="1"/>
</dbReference>
<sequence>MNNDINDKRRQAINEWLSAVLPYHEFELTVASSDASFRRYFRVEQEESTWIVMDAPPEHEDIDSFVKVAEFLAQFAIHVPKIYAKDLQQGFLLLSDLGNTSFLSVLNNTSADALYEKAIDEIIKMQLSPVNELAIADYNSESLTREMALFHEWFLQRHLDLPQPDFLPDVFALLCDNANNQPQQFVHRDYHSRNLMLVKDKDVGVIDFQDAVVGPVSYDLVSLLRDVYIEWPQEKVSQWIHYYFDKAQENHLIDCDKETFIRWFDLMGLQRHLKILGIFCRLYYRDGKDGYLKDLSLTLRYVLAVTARYPELEPLHQYLTQTSSIMAIQ</sequence>
<keyword evidence="2" id="KW-0067">ATP-binding</keyword>
<dbReference type="GO" id="GO:0005524">
    <property type="term" value="F:ATP binding"/>
    <property type="evidence" value="ECO:0007669"/>
    <property type="project" value="UniProtKB-KW"/>
</dbReference>
<dbReference type="Gene3D" id="3.90.1200.10">
    <property type="match status" value="1"/>
</dbReference>
<dbReference type="Pfam" id="PF01636">
    <property type="entry name" value="APH"/>
    <property type="match status" value="1"/>
</dbReference>
<keyword evidence="4" id="KW-0808">Transferase</keyword>